<evidence type="ECO:0000313" key="1">
    <source>
        <dbReference type="EMBL" id="KAF5837522.1"/>
    </source>
</evidence>
<dbReference type="PANTHER" id="PTHR15852:SF52">
    <property type="entry name" value="THYLAKOID LUMENAL P17.1 PROTEIN"/>
    <property type="match status" value="1"/>
</dbReference>
<reference evidence="1" key="1">
    <citation type="submission" date="2017-08" db="EMBL/GenBank/DDBJ databases">
        <authorList>
            <person name="Polle J.E."/>
            <person name="Barry K."/>
            <person name="Cushman J."/>
            <person name="Schmutz J."/>
            <person name="Tran D."/>
            <person name="Hathwaick L.T."/>
            <person name="Yim W.C."/>
            <person name="Jenkins J."/>
            <person name="Mckie-Krisberg Z.M."/>
            <person name="Prochnik S."/>
            <person name="Lindquist E."/>
            <person name="Dockter R.B."/>
            <person name="Adam C."/>
            <person name="Molina H."/>
            <person name="Bunkerborg J."/>
            <person name="Jin E."/>
            <person name="Buchheim M."/>
            <person name="Magnuson J."/>
        </authorList>
    </citation>
    <scope>NUCLEOTIDE SEQUENCE</scope>
    <source>
        <strain evidence="1">CCAP 19/18</strain>
    </source>
</reference>
<dbReference type="PANTHER" id="PTHR15852">
    <property type="entry name" value="PLASTID TRANSCRIPTIONALLY ACTIVE PROTEIN"/>
    <property type="match status" value="1"/>
</dbReference>
<dbReference type="Proteomes" id="UP000815325">
    <property type="component" value="Unassembled WGS sequence"/>
</dbReference>
<gene>
    <name evidence="1" type="ORF">DUNSADRAFT_4215</name>
</gene>
<name>A0ABQ7GSD4_DUNSA</name>
<keyword evidence="2" id="KW-1185">Reference proteome</keyword>
<protein>
    <submittedName>
        <fullName evidence="1">Uncharacterized protein</fullName>
    </submittedName>
</protein>
<evidence type="ECO:0000313" key="2">
    <source>
        <dbReference type="Proteomes" id="UP000815325"/>
    </source>
</evidence>
<proteinExistence type="predicted"/>
<dbReference type="InterPro" id="IPR036410">
    <property type="entry name" value="HSP_DnaJ_Cys-rich_dom_sf"/>
</dbReference>
<accession>A0ABQ7GSD4</accession>
<dbReference type="SUPFAM" id="SSF57938">
    <property type="entry name" value="DnaJ/Hsp40 cysteine-rich domain"/>
    <property type="match status" value="1"/>
</dbReference>
<organism evidence="1 2">
    <name type="scientific">Dunaliella salina</name>
    <name type="common">Green alga</name>
    <name type="synonym">Protococcus salinus</name>
    <dbReference type="NCBI Taxonomy" id="3046"/>
    <lineage>
        <taxon>Eukaryota</taxon>
        <taxon>Viridiplantae</taxon>
        <taxon>Chlorophyta</taxon>
        <taxon>core chlorophytes</taxon>
        <taxon>Chlorophyceae</taxon>
        <taxon>CS clade</taxon>
        <taxon>Chlamydomonadales</taxon>
        <taxon>Dunaliellaceae</taxon>
        <taxon>Dunaliella</taxon>
    </lineage>
</organism>
<dbReference type="EMBL" id="MU069612">
    <property type="protein sequence ID" value="KAF5837522.1"/>
    <property type="molecule type" value="Genomic_DNA"/>
</dbReference>
<sequence length="133" mass="13993">MSFDTTGIIKPQNTAAHCRPAHYSTQDVIVGGAVIASVSAALYGGLRKDPVTCDLCLGTGGTKCFGCNGEGKMLIPKDLVRPNASTGRSSGPRRCKVCKGVGMVLCSKCKGSGYIQPSQLEKREVQTGQKQEE</sequence>
<comment type="caution">
    <text evidence="1">The sequence shown here is derived from an EMBL/GenBank/DDBJ whole genome shotgun (WGS) entry which is preliminary data.</text>
</comment>